<feature type="compositionally biased region" description="Basic and acidic residues" evidence="1">
    <location>
        <begin position="59"/>
        <end position="92"/>
    </location>
</feature>
<accession>A0A8J5LS97</accession>
<reference evidence="3 4" key="1">
    <citation type="submission" date="2020-08" db="EMBL/GenBank/DDBJ databases">
        <title>Plant Genome Project.</title>
        <authorList>
            <person name="Zhang R.-G."/>
        </authorList>
    </citation>
    <scope>NUCLEOTIDE SEQUENCE [LARGE SCALE GENOMIC DNA]</scope>
    <source>
        <tissue evidence="3">Rhizome</tissue>
    </source>
</reference>
<dbReference type="SUPFAM" id="SSF52833">
    <property type="entry name" value="Thioredoxin-like"/>
    <property type="match status" value="1"/>
</dbReference>
<keyword evidence="4" id="KW-1185">Reference proteome</keyword>
<evidence type="ECO:0000313" key="4">
    <source>
        <dbReference type="Proteomes" id="UP000734854"/>
    </source>
</evidence>
<dbReference type="Gene3D" id="1.25.40.10">
    <property type="entry name" value="Tetratricopeptide repeat domain"/>
    <property type="match status" value="2"/>
</dbReference>
<dbReference type="GO" id="GO:0005737">
    <property type="term" value="C:cytoplasm"/>
    <property type="evidence" value="ECO:0007669"/>
    <property type="project" value="TreeGrafter"/>
</dbReference>
<dbReference type="Pfam" id="PF00515">
    <property type="entry name" value="TPR_1"/>
    <property type="match status" value="1"/>
</dbReference>
<dbReference type="InterPro" id="IPR013766">
    <property type="entry name" value="Thioredoxin_domain"/>
</dbReference>
<proteinExistence type="predicted"/>
<dbReference type="PANTHER" id="PTHR46050">
    <property type="entry name" value="TPR REPEAT-CONTAINING THIOREDOXIN"/>
    <property type="match status" value="1"/>
</dbReference>
<feature type="domain" description="Thioredoxin" evidence="2">
    <location>
        <begin position="364"/>
        <end position="428"/>
    </location>
</feature>
<dbReference type="InterPro" id="IPR044534">
    <property type="entry name" value="TTL1-4"/>
</dbReference>
<dbReference type="InterPro" id="IPR011990">
    <property type="entry name" value="TPR-like_helical_dom_sf"/>
</dbReference>
<dbReference type="SMART" id="SM00028">
    <property type="entry name" value="TPR"/>
    <property type="match status" value="3"/>
</dbReference>
<name>A0A8J5LS97_ZINOF</name>
<dbReference type="Gene3D" id="3.40.30.10">
    <property type="entry name" value="Glutaredoxin"/>
    <property type="match status" value="1"/>
</dbReference>
<sequence length="447" mass="48548">MPCPRTVEPVAYRFGSALFSATGRRRARPTMAVAGSSAPPSPPFVCRRITPAIVTVPSDRQHLPLGEDHGHGAEDRNDEEQRARFRHQELRPQKHNAQGASSQGYGGGESGDPSATRASARSGNEQYKRGNYGEALQSYDKAVAMCLGNAASRSNRAAALVGLGRLGEAMRECQEAVRLDPSSYQARKIGDWKSALREADAAIAAGADSSPTLQELGLMEKSSSSSEILQRPSTAYSEGLELDPSNLVLLCNRAACRSKLGQWEKSIEDCKQAVKIQPSYIKALLRRADSNAKIEQWAESVRDYEVLNGEIPGDTVVAESLFHAEVALKISRGEGVSNLKFGGEVEDVTSLNQLQAAICLPAIVIYFMTTSNLQSSHISPLVDSLCARYPTANFLKDDINKSPTVAKSESVRITPTFKIYKNGIRIKGMICPSQQVLEYPVGQYSQE</sequence>
<dbReference type="InterPro" id="IPR019734">
    <property type="entry name" value="TPR_rpt"/>
</dbReference>
<organism evidence="3 4">
    <name type="scientific">Zingiber officinale</name>
    <name type="common">Ginger</name>
    <name type="synonym">Amomum zingiber</name>
    <dbReference type="NCBI Taxonomy" id="94328"/>
    <lineage>
        <taxon>Eukaryota</taxon>
        <taxon>Viridiplantae</taxon>
        <taxon>Streptophyta</taxon>
        <taxon>Embryophyta</taxon>
        <taxon>Tracheophyta</taxon>
        <taxon>Spermatophyta</taxon>
        <taxon>Magnoliopsida</taxon>
        <taxon>Liliopsida</taxon>
        <taxon>Zingiberales</taxon>
        <taxon>Zingiberaceae</taxon>
        <taxon>Zingiber</taxon>
    </lineage>
</organism>
<feature type="region of interest" description="Disordered" evidence="1">
    <location>
        <begin position="56"/>
        <end position="126"/>
    </location>
</feature>
<feature type="compositionally biased region" description="Polar residues" evidence="1">
    <location>
        <begin position="116"/>
        <end position="125"/>
    </location>
</feature>
<dbReference type="EMBL" id="JACMSC010000004">
    <property type="protein sequence ID" value="KAG6524729.1"/>
    <property type="molecule type" value="Genomic_DNA"/>
</dbReference>
<dbReference type="Pfam" id="PF00085">
    <property type="entry name" value="Thioredoxin"/>
    <property type="match status" value="1"/>
</dbReference>
<dbReference type="InterPro" id="IPR036249">
    <property type="entry name" value="Thioredoxin-like_sf"/>
</dbReference>
<dbReference type="SUPFAM" id="SSF48452">
    <property type="entry name" value="TPR-like"/>
    <property type="match status" value="1"/>
</dbReference>
<evidence type="ECO:0000259" key="2">
    <source>
        <dbReference type="Pfam" id="PF00085"/>
    </source>
</evidence>
<evidence type="ECO:0000256" key="1">
    <source>
        <dbReference type="SAM" id="MobiDB-lite"/>
    </source>
</evidence>
<dbReference type="Proteomes" id="UP000734854">
    <property type="component" value="Unassembled WGS sequence"/>
</dbReference>
<gene>
    <name evidence="3" type="ORF">ZIOFF_014667</name>
</gene>
<evidence type="ECO:0000313" key="3">
    <source>
        <dbReference type="EMBL" id="KAG6524729.1"/>
    </source>
</evidence>
<dbReference type="Pfam" id="PF13432">
    <property type="entry name" value="TPR_16"/>
    <property type="match status" value="1"/>
</dbReference>
<protein>
    <recommendedName>
        <fullName evidence="2">Thioredoxin domain-containing protein</fullName>
    </recommendedName>
</protein>
<dbReference type="PANTHER" id="PTHR46050:SF29">
    <property type="entry name" value="TPR REPEAT-CONTAINING THIOREDOXIN TTL4"/>
    <property type="match status" value="1"/>
</dbReference>
<comment type="caution">
    <text evidence="3">The sequence shown here is derived from an EMBL/GenBank/DDBJ whole genome shotgun (WGS) entry which is preliminary data.</text>
</comment>
<dbReference type="AlphaFoldDB" id="A0A8J5LS97"/>
<dbReference type="CDD" id="cd02947">
    <property type="entry name" value="TRX_family"/>
    <property type="match status" value="1"/>
</dbReference>
<dbReference type="GO" id="GO:0006950">
    <property type="term" value="P:response to stress"/>
    <property type="evidence" value="ECO:0007669"/>
    <property type="project" value="UniProtKB-ARBA"/>
</dbReference>